<protein>
    <submittedName>
        <fullName evidence="2">Uncharacterized protein</fullName>
    </submittedName>
</protein>
<feature type="region of interest" description="Disordered" evidence="1">
    <location>
        <begin position="579"/>
        <end position="608"/>
    </location>
</feature>
<keyword evidence="3" id="KW-1185">Reference proteome</keyword>
<dbReference type="GO" id="GO:0080142">
    <property type="term" value="P:regulation of salicylic acid biosynthetic process"/>
    <property type="evidence" value="ECO:0007669"/>
    <property type="project" value="TreeGrafter"/>
</dbReference>
<dbReference type="GO" id="GO:0043565">
    <property type="term" value="F:sequence-specific DNA binding"/>
    <property type="evidence" value="ECO:0007669"/>
    <property type="project" value="TreeGrafter"/>
</dbReference>
<feature type="region of interest" description="Disordered" evidence="1">
    <location>
        <begin position="737"/>
        <end position="758"/>
    </location>
</feature>
<reference evidence="2" key="1">
    <citation type="submission" date="2020-12" db="EMBL/GenBank/DDBJ databases">
        <authorList>
            <person name="Iha C."/>
        </authorList>
    </citation>
    <scope>NUCLEOTIDE SEQUENCE</scope>
</reference>
<evidence type="ECO:0000256" key="1">
    <source>
        <dbReference type="SAM" id="MobiDB-lite"/>
    </source>
</evidence>
<evidence type="ECO:0000313" key="2">
    <source>
        <dbReference type="EMBL" id="CAD7696445.1"/>
    </source>
</evidence>
<dbReference type="OrthoDB" id="505967at2759"/>
<name>A0A8S1IND7_9CHLO</name>
<dbReference type="Proteomes" id="UP000708148">
    <property type="component" value="Unassembled WGS sequence"/>
</dbReference>
<sequence length="934" mass="101151">MKRDDGEMVLGAHNEPCQRLVQGHAYTFGKHVTPLFIDEVAGRVADLERSEHGKIVQQLGLVEMFRDACESVLSRLGAAPEEPYPHQVHPQYQLVFDHTCQALGCTEPNCFLCEANPRRRCSGVFDRKYFKGDILKGKCGAPIVVELRDMEGKRVAYDGGMMGVIVEMCILDGNKYDQLYPEGPAHCDVDGLNDCCLLMGNEGRPLLASYDRTANRTDGKVVVQLQGGTALLPDLNVTYSSEALLSGRRPPFRLMVKISSPGALPGHLVLPAVSEGFVVASGRSRLAQKKCIPSVDDPVGRLEHMGKERVKKLRDLVSTARMMGVDLPVNMPHEVSKVGHFRGLALEADKDGQLRQKMLHILKMSEKAWDETRDHALLAVTNDTRMRAWYQEESGEGLVYTCYLGDTDLERPVALIQGGKVILKERQAPHQRELVRELQQKARKAWWDPGHPGWMFYPYDSEDFSENPQHLPPPSAPRPLRPGQGRALELGGCDLGPPRVPSSKGVADTASLGLGSMNGSLGGYLPSIPSLGTSPENLSISESLAYDDGGMARGKKRRLDDDSAKKFEWGGHEAKAQVLAAGGSRDGRSVSLRDANSGGSGPRIISPFENPGQQRVIFSMCHQPPPQPIQPEPPLESPFSDISLPKPEIVKVQAEDCRGRRNQHVPVPEEGSVPSANVAKQMEEFIQKNSTFMGRGPKSERRHPMARGGSFTFSAPRSNPVRGSADLASIGLRARTAEEGGKKARSSVGAGLGPSGRQWPQHLSLGSIETLDANAKSAIRHIELARRLEDGTVSILPMPSSNGGEEGEGGRLVVPHVDGVSNEAVMRMARVAQGGGRSERVLEGRQVFEEQGRVVGDVEGAGDGAQDMGEYVSTSNSQGQIIVLGNTSPGGQHGGVFPYGSVVLLPINMTQQISSTNNNNSAGDEAMVEADKAN</sequence>
<dbReference type="AlphaFoldDB" id="A0A8S1IND7"/>
<dbReference type="InterPro" id="IPR012416">
    <property type="entry name" value="CBP60"/>
</dbReference>
<dbReference type="GO" id="GO:0005634">
    <property type="term" value="C:nucleus"/>
    <property type="evidence" value="ECO:0007669"/>
    <property type="project" value="TreeGrafter"/>
</dbReference>
<organism evidence="2 3">
    <name type="scientific">Ostreobium quekettii</name>
    <dbReference type="NCBI Taxonomy" id="121088"/>
    <lineage>
        <taxon>Eukaryota</taxon>
        <taxon>Viridiplantae</taxon>
        <taxon>Chlorophyta</taxon>
        <taxon>core chlorophytes</taxon>
        <taxon>Ulvophyceae</taxon>
        <taxon>TCBD clade</taxon>
        <taxon>Bryopsidales</taxon>
        <taxon>Ostreobineae</taxon>
        <taxon>Ostreobiaceae</taxon>
        <taxon>Ostreobium</taxon>
    </lineage>
</organism>
<gene>
    <name evidence="2" type="ORF">OSTQU699_LOCUS1806</name>
</gene>
<evidence type="ECO:0000313" key="3">
    <source>
        <dbReference type="Proteomes" id="UP000708148"/>
    </source>
</evidence>
<dbReference type="PANTHER" id="PTHR31713">
    <property type="entry name" value="OS02G0177800 PROTEIN"/>
    <property type="match status" value="1"/>
</dbReference>
<dbReference type="GO" id="GO:0005516">
    <property type="term" value="F:calmodulin binding"/>
    <property type="evidence" value="ECO:0007669"/>
    <property type="project" value="InterPro"/>
</dbReference>
<dbReference type="GO" id="GO:0003700">
    <property type="term" value="F:DNA-binding transcription factor activity"/>
    <property type="evidence" value="ECO:0007669"/>
    <property type="project" value="TreeGrafter"/>
</dbReference>
<comment type="caution">
    <text evidence="2">The sequence shown here is derived from an EMBL/GenBank/DDBJ whole genome shotgun (WGS) entry which is preliminary data.</text>
</comment>
<proteinExistence type="predicted"/>
<dbReference type="EMBL" id="CAJHUC010000480">
    <property type="protein sequence ID" value="CAD7696445.1"/>
    <property type="molecule type" value="Genomic_DNA"/>
</dbReference>
<dbReference type="PANTHER" id="PTHR31713:SF96">
    <property type="entry name" value="OS02G0562300 PROTEIN"/>
    <property type="match status" value="1"/>
</dbReference>
<feature type="region of interest" description="Disordered" evidence="1">
    <location>
        <begin position="915"/>
        <end position="934"/>
    </location>
</feature>
<accession>A0A8S1IND7</accession>